<accession>A0A484BC58</accession>
<sequence length="89" mass="9821">MLKRFAGIRQTSGSRMRHGAVAVAADVWQPLTDKDKSCATVDSCCLPPFDAHRLGWTLEPAGGRASAMGWRHLAYSSQWSLMAKMELDK</sequence>
<gene>
    <name evidence="1" type="ORF">AWZ03_007260</name>
</gene>
<keyword evidence="2" id="KW-1185">Reference proteome</keyword>
<protein>
    <submittedName>
        <fullName evidence="1">Uncharacterized protein</fullName>
    </submittedName>
</protein>
<comment type="caution">
    <text evidence="1">The sequence shown here is derived from an EMBL/GenBank/DDBJ whole genome shotgun (WGS) entry which is preliminary data.</text>
</comment>
<evidence type="ECO:0000313" key="1">
    <source>
        <dbReference type="EMBL" id="TDG46289.1"/>
    </source>
</evidence>
<organism evidence="1 2">
    <name type="scientific">Drosophila navojoa</name>
    <name type="common">Fruit fly</name>
    <dbReference type="NCBI Taxonomy" id="7232"/>
    <lineage>
        <taxon>Eukaryota</taxon>
        <taxon>Metazoa</taxon>
        <taxon>Ecdysozoa</taxon>
        <taxon>Arthropoda</taxon>
        <taxon>Hexapoda</taxon>
        <taxon>Insecta</taxon>
        <taxon>Pterygota</taxon>
        <taxon>Neoptera</taxon>
        <taxon>Endopterygota</taxon>
        <taxon>Diptera</taxon>
        <taxon>Brachycera</taxon>
        <taxon>Muscomorpha</taxon>
        <taxon>Ephydroidea</taxon>
        <taxon>Drosophilidae</taxon>
        <taxon>Drosophila</taxon>
    </lineage>
</organism>
<reference evidence="1 2" key="1">
    <citation type="journal article" date="2019" name="J. Hered.">
        <title>An Improved Genome Assembly for Drosophila navojoa, the Basal Species in the mojavensis Cluster.</title>
        <authorList>
            <person name="Vanderlinde T."/>
            <person name="Dupim E.G."/>
            <person name="Nazario-Yepiz N.O."/>
            <person name="Carvalho A.B."/>
        </authorList>
    </citation>
    <scope>NUCLEOTIDE SEQUENCE [LARGE SCALE GENOMIC DNA]</scope>
    <source>
        <strain evidence="1">Navoj_Jal97</strain>
        <tissue evidence="1">Whole organism</tissue>
    </source>
</reference>
<name>A0A484BC58_DRONA</name>
<evidence type="ECO:0000313" key="2">
    <source>
        <dbReference type="Proteomes" id="UP000295192"/>
    </source>
</evidence>
<dbReference type="AlphaFoldDB" id="A0A484BC58"/>
<dbReference type="Proteomes" id="UP000295192">
    <property type="component" value="Unassembled WGS sequence"/>
</dbReference>
<proteinExistence type="predicted"/>
<dbReference type="EMBL" id="LSRL02000061">
    <property type="protein sequence ID" value="TDG46289.1"/>
    <property type="molecule type" value="Genomic_DNA"/>
</dbReference>